<dbReference type="EMBL" id="DAAYQT010000028">
    <property type="protein sequence ID" value="HAG5358941.1"/>
    <property type="molecule type" value="Genomic_DNA"/>
</dbReference>
<reference evidence="2" key="1">
    <citation type="journal article" date="2018" name="Genome Biol.">
        <title>SKESA: strategic k-mer extension for scrupulous assemblies.</title>
        <authorList>
            <person name="Souvorov A."/>
            <person name="Agarwala R."/>
            <person name="Lipman D.J."/>
        </authorList>
    </citation>
    <scope>NUCLEOTIDE SEQUENCE</scope>
    <source>
        <strain evidence="2">MA.CK_98/00010293</strain>
        <strain evidence="1">MA.CK_98/00011463</strain>
    </source>
</reference>
<accession>A0A765FU56</accession>
<name>A0A765FU56_SALER</name>
<dbReference type="EMBL" id="DAAXOF010000028">
    <property type="protein sequence ID" value="HAG1883051.1"/>
    <property type="molecule type" value="Genomic_DNA"/>
</dbReference>
<evidence type="ECO:0000313" key="1">
    <source>
        <dbReference type="EMBL" id="HAG1883051.1"/>
    </source>
</evidence>
<gene>
    <name evidence="2" type="ORF">G8O64_004624</name>
    <name evidence="1" type="ORF">G8V93_004616</name>
</gene>
<evidence type="ECO:0000313" key="2">
    <source>
        <dbReference type="EMBL" id="HAG5358941.1"/>
    </source>
</evidence>
<protein>
    <submittedName>
        <fullName evidence="2">IS110 family transposase</fullName>
    </submittedName>
</protein>
<organism evidence="2">
    <name type="scientific">Salmonella enterica</name>
    <name type="common">Salmonella choleraesuis</name>
    <dbReference type="NCBI Taxonomy" id="28901"/>
    <lineage>
        <taxon>Bacteria</taxon>
        <taxon>Pseudomonadati</taxon>
        <taxon>Pseudomonadota</taxon>
        <taxon>Gammaproteobacteria</taxon>
        <taxon>Enterobacterales</taxon>
        <taxon>Enterobacteriaceae</taxon>
        <taxon>Salmonella</taxon>
    </lineage>
</organism>
<proteinExistence type="predicted"/>
<sequence>MYQDKMVALNTWLDELSTMIEDNFRNNETSQILTTIPGIGPVIAIARESLC</sequence>
<reference evidence="2" key="2">
    <citation type="submission" date="2020-02" db="EMBL/GenBank/DDBJ databases">
        <authorList>
            <consortium name="NCBI Pathogen Detection Project"/>
        </authorList>
    </citation>
    <scope>NUCLEOTIDE SEQUENCE</scope>
    <source>
        <strain evidence="2">MA.CK_98/00010293</strain>
        <strain evidence="1">MA.CK_98/00011463</strain>
    </source>
</reference>
<comment type="caution">
    <text evidence="2">The sequence shown here is derived from an EMBL/GenBank/DDBJ whole genome shotgun (WGS) entry which is preliminary data.</text>
</comment>
<dbReference type="AlphaFoldDB" id="A0A765FU56"/>